<sequence>MNSLAIAALEVTIIVVARERFSYTRQSLESIYEHTDYPFKLIYVDGGSPRHIRDYLAEQAQQKQFQLIRTNYYLSPNRARNIGLQQVTSKYVVFIDNDVIVAPNWLQPLVECAKETGATIVTPIICQGIPLHQEVHCAGGESGILVETQGETTRRRIIEKIDKQGLRVADVQPRLQRQKTGLAEFHCMMVRTEIFQQIGLLDEGLLNTKEYVDLGMLVAEAGGTIYLEPKSLMTFVTGQLLQMNSVTGPLLELTDIHYYMLRWSDAWELASLHHLRDKWNLTEDEYFKNRYRRLGWRRNMTIINPFVQKLPIGKFGVRLVKKILRFIDKALNPYISSHYARTQMQSVQNQAPIPSIESPITTLFQ</sequence>
<dbReference type="Proteomes" id="UP000252107">
    <property type="component" value="Unassembled WGS sequence"/>
</dbReference>
<proteinExistence type="predicted"/>
<name>A0A367QKQ4_9NOSO</name>
<dbReference type="Gene3D" id="3.90.550.10">
    <property type="entry name" value="Spore Coat Polysaccharide Biosynthesis Protein SpsA, Chain A"/>
    <property type="match status" value="1"/>
</dbReference>
<dbReference type="EMBL" id="LXQD01000317">
    <property type="protein sequence ID" value="RCJ24665.1"/>
    <property type="molecule type" value="Genomic_DNA"/>
</dbReference>
<accession>A0A367QKQ4</accession>
<dbReference type="GO" id="GO:0016740">
    <property type="term" value="F:transferase activity"/>
    <property type="evidence" value="ECO:0007669"/>
    <property type="project" value="UniProtKB-KW"/>
</dbReference>
<dbReference type="SUPFAM" id="SSF53448">
    <property type="entry name" value="Nucleotide-diphospho-sugar transferases"/>
    <property type="match status" value="1"/>
</dbReference>
<organism evidence="2 3">
    <name type="scientific">Nostoc minutum NIES-26</name>
    <dbReference type="NCBI Taxonomy" id="1844469"/>
    <lineage>
        <taxon>Bacteria</taxon>
        <taxon>Bacillati</taxon>
        <taxon>Cyanobacteriota</taxon>
        <taxon>Cyanophyceae</taxon>
        <taxon>Nostocales</taxon>
        <taxon>Nostocaceae</taxon>
        <taxon>Nostoc</taxon>
    </lineage>
</organism>
<dbReference type="InterPro" id="IPR029044">
    <property type="entry name" value="Nucleotide-diphossugar_trans"/>
</dbReference>
<evidence type="ECO:0000313" key="2">
    <source>
        <dbReference type="EMBL" id="RCJ24665.1"/>
    </source>
</evidence>
<dbReference type="Pfam" id="PF00535">
    <property type="entry name" value="Glycos_transf_2"/>
    <property type="match status" value="1"/>
</dbReference>
<gene>
    <name evidence="2" type="ORF">A6770_03105</name>
</gene>
<evidence type="ECO:0000313" key="3">
    <source>
        <dbReference type="Proteomes" id="UP000252107"/>
    </source>
</evidence>
<keyword evidence="3" id="KW-1185">Reference proteome</keyword>
<dbReference type="AlphaFoldDB" id="A0A367QKQ4"/>
<dbReference type="PANTHER" id="PTHR43179:SF7">
    <property type="entry name" value="RHAMNOSYLTRANSFERASE WBBL"/>
    <property type="match status" value="1"/>
</dbReference>
<dbReference type="InterPro" id="IPR001173">
    <property type="entry name" value="Glyco_trans_2-like"/>
</dbReference>
<dbReference type="PANTHER" id="PTHR43179">
    <property type="entry name" value="RHAMNOSYLTRANSFERASE WBBL"/>
    <property type="match status" value="1"/>
</dbReference>
<evidence type="ECO:0000259" key="1">
    <source>
        <dbReference type="Pfam" id="PF00535"/>
    </source>
</evidence>
<keyword evidence="2" id="KW-0808">Transferase</keyword>
<comment type="caution">
    <text evidence="2">The sequence shown here is derived from an EMBL/GenBank/DDBJ whole genome shotgun (WGS) entry which is preliminary data.</text>
</comment>
<reference evidence="2" key="1">
    <citation type="submission" date="2016-04" db="EMBL/GenBank/DDBJ databases">
        <authorList>
            <person name="Tabuchi Yagui T.R."/>
        </authorList>
    </citation>
    <scope>NUCLEOTIDE SEQUENCE [LARGE SCALE GENOMIC DNA]</scope>
    <source>
        <strain evidence="2">NIES-26</strain>
    </source>
</reference>
<protein>
    <submittedName>
        <fullName evidence="2">Glycosyl transferase family 2</fullName>
    </submittedName>
</protein>
<feature type="domain" description="Glycosyltransferase 2-like" evidence="1">
    <location>
        <begin position="12"/>
        <end position="124"/>
    </location>
</feature>